<name>A0A5N6MGG9_9MICC</name>
<evidence type="ECO:0000256" key="6">
    <source>
        <dbReference type="ARBA" id="ARBA00050776"/>
    </source>
</evidence>
<dbReference type="Gene3D" id="3.90.1150.10">
    <property type="entry name" value="Aspartate Aminotransferase, domain 1"/>
    <property type="match status" value="1"/>
</dbReference>
<dbReference type="Proteomes" id="UP000326852">
    <property type="component" value="Unassembled WGS sequence"/>
</dbReference>
<comment type="function">
    <text evidence="8">Catalyzes the removal of elemental sulfur and selenium atoms from L-cysteine, L-cystine, L-selenocysteine, and L-selenocystine to produce L-alanine.</text>
</comment>
<dbReference type="GO" id="GO:0030170">
    <property type="term" value="F:pyridoxal phosphate binding"/>
    <property type="evidence" value="ECO:0007669"/>
    <property type="project" value="UniProtKB-UniRule"/>
</dbReference>
<dbReference type="InterPro" id="IPR010970">
    <property type="entry name" value="Cys_dSase_SufS"/>
</dbReference>
<dbReference type="InterPro" id="IPR015424">
    <property type="entry name" value="PyrdxlP-dep_Trfase"/>
</dbReference>
<sequence>MPVISTPDTLRPAAGPIDNAEAERIRNDFPILDQEVNGHRLVYLDSGATSQNPLSVIEAEQEFYEQRNSAVHRGAHTLAVAATDVYEQARETVSAFINARPQELVWTSNATEALNLIAYSFSNASLGRGGEAARRFALGAGDEIVVTEMEHHANLIPWQELAARTGATLRFIPVDDDGALRLEEAERIIGPRTRLLAFSHASNVLGTINPVDTLVAMAHRHGALVVLDACQSVPHLPVDVKALDVDFLAFSGHKMLGPTGIGALYGKAELLNAMPPFLTGGSMITTVTMEKADYLPAPQRFEAGTQRISQAMALGTAANYLSETGMDRIHAWEAQLGQRLVAGLEQIDGIRVLGPKAGVERIGLAAFDVVGVHSHDVGQFLDDQGIAVRVGHHCAQPLHRRLGLVSTTRASTYLYNTTDDVDAFLAAVAGVRPFFGVK</sequence>
<dbReference type="GO" id="GO:0031071">
    <property type="term" value="F:cysteine desulfurase activity"/>
    <property type="evidence" value="ECO:0007669"/>
    <property type="project" value="UniProtKB-UniRule"/>
</dbReference>
<evidence type="ECO:0000256" key="5">
    <source>
        <dbReference type="ARBA" id="ARBA00022898"/>
    </source>
</evidence>
<dbReference type="Pfam" id="PF00266">
    <property type="entry name" value="Aminotran_5"/>
    <property type="match status" value="1"/>
</dbReference>
<dbReference type="InterPro" id="IPR015422">
    <property type="entry name" value="PyrdxlP-dep_Trfase_small"/>
</dbReference>
<dbReference type="InterPro" id="IPR000192">
    <property type="entry name" value="Aminotrans_V_dom"/>
</dbReference>
<dbReference type="PANTHER" id="PTHR43586:SF8">
    <property type="entry name" value="CYSTEINE DESULFURASE 1, CHLOROPLASTIC"/>
    <property type="match status" value="1"/>
</dbReference>
<evidence type="ECO:0000256" key="7">
    <source>
        <dbReference type="RuleBase" id="RU004504"/>
    </source>
</evidence>
<keyword evidence="5 8" id="KW-0663">Pyridoxal phosphate</keyword>
<evidence type="ECO:0000256" key="4">
    <source>
        <dbReference type="ARBA" id="ARBA00022679"/>
    </source>
</evidence>
<reference evidence="10 11" key="1">
    <citation type="submission" date="2019-08" db="EMBL/GenBank/DDBJ databases">
        <title>Arthrobacter sp. nov., isolated from plateau pika and Tibetan wild ass.</title>
        <authorList>
            <person name="Ge Y."/>
        </authorList>
    </citation>
    <scope>NUCLEOTIDE SEQUENCE [LARGE SCALE GENOMIC DNA]</scope>
    <source>
        <strain evidence="10 11">785</strain>
    </source>
</reference>
<dbReference type="GO" id="GO:0006534">
    <property type="term" value="P:cysteine metabolic process"/>
    <property type="evidence" value="ECO:0007669"/>
    <property type="project" value="UniProtKB-UniRule"/>
</dbReference>
<evidence type="ECO:0000313" key="10">
    <source>
        <dbReference type="EMBL" id="KAD3515250.1"/>
    </source>
</evidence>
<organism evidence="10 11">
    <name type="scientific">Arthrobacter yangruifuii</name>
    <dbReference type="NCBI Taxonomy" id="2606616"/>
    <lineage>
        <taxon>Bacteria</taxon>
        <taxon>Bacillati</taxon>
        <taxon>Actinomycetota</taxon>
        <taxon>Actinomycetes</taxon>
        <taxon>Micrococcales</taxon>
        <taxon>Micrococcaceae</taxon>
        <taxon>Arthrobacter</taxon>
    </lineage>
</organism>
<dbReference type="InterPro" id="IPR015421">
    <property type="entry name" value="PyrdxlP-dep_Trfase_major"/>
</dbReference>
<protein>
    <recommendedName>
        <fullName evidence="3 8">Cysteine desulfurase</fullName>
        <ecNumber evidence="3 8">2.8.1.7</ecNumber>
    </recommendedName>
</protein>
<evidence type="ECO:0000313" key="11">
    <source>
        <dbReference type="Proteomes" id="UP000326852"/>
    </source>
</evidence>
<comment type="catalytic activity">
    <reaction evidence="6 8">
        <text>(sulfur carrier)-H + L-cysteine = (sulfur carrier)-SH + L-alanine</text>
        <dbReference type="Rhea" id="RHEA:43892"/>
        <dbReference type="Rhea" id="RHEA-COMP:14737"/>
        <dbReference type="Rhea" id="RHEA-COMP:14739"/>
        <dbReference type="ChEBI" id="CHEBI:29917"/>
        <dbReference type="ChEBI" id="CHEBI:35235"/>
        <dbReference type="ChEBI" id="CHEBI:57972"/>
        <dbReference type="ChEBI" id="CHEBI:64428"/>
        <dbReference type="EC" id="2.8.1.7"/>
    </reaction>
</comment>
<dbReference type="PANTHER" id="PTHR43586">
    <property type="entry name" value="CYSTEINE DESULFURASE"/>
    <property type="match status" value="1"/>
</dbReference>
<comment type="similarity">
    <text evidence="2 8">Belongs to the class-V pyridoxal-phosphate-dependent aminotransferase family. Csd subfamily.</text>
</comment>
<evidence type="ECO:0000256" key="2">
    <source>
        <dbReference type="ARBA" id="ARBA00010447"/>
    </source>
</evidence>
<proteinExistence type="inferred from homology"/>
<comment type="cofactor">
    <cofactor evidence="1 7">
        <name>pyridoxal 5'-phosphate</name>
        <dbReference type="ChEBI" id="CHEBI:597326"/>
    </cofactor>
</comment>
<dbReference type="EC" id="2.8.1.7" evidence="3 8"/>
<dbReference type="InterPro" id="IPR020578">
    <property type="entry name" value="Aminotrans_V_PyrdxlP_BS"/>
</dbReference>
<dbReference type="RefSeq" id="WP_152272890.1">
    <property type="nucleotide sequence ID" value="NZ_VTFX01000005.1"/>
</dbReference>
<keyword evidence="4 8" id="KW-0808">Transferase</keyword>
<evidence type="ECO:0000256" key="3">
    <source>
        <dbReference type="ARBA" id="ARBA00012239"/>
    </source>
</evidence>
<dbReference type="SUPFAM" id="SSF53383">
    <property type="entry name" value="PLP-dependent transferases"/>
    <property type="match status" value="1"/>
</dbReference>
<dbReference type="AlphaFoldDB" id="A0A5N6MGG9"/>
<gene>
    <name evidence="10" type="primary">sufS</name>
    <name evidence="10" type="ORF">GD627_13295</name>
</gene>
<feature type="domain" description="Aminotransferase class V" evidence="9">
    <location>
        <begin position="42"/>
        <end position="424"/>
    </location>
</feature>
<dbReference type="PROSITE" id="PS00595">
    <property type="entry name" value="AA_TRANSFER_CLASS_5"/>
    <property type="match status" value="1"/>
</dbReference>
<dbReference type="EMBL" id="VTFX01000005">
    <property type="protein sequence ID" value="KAD3515250.1"/>
    <property type="molecule type" value="Genomic_DNA"/>
</dbReference>
<comment type="caution">
    <text evidence="10">The sequence shown here is derived from an EMBL/GenBank/DDBJ whole genome shotgun (WGS) entry which is preliminary data.</text>
</comment>
<keyword evidence="11" id="KW-1185">Reference proteome</keyword>
<evidence type="ECO:0000256" key="1">
    <source>
        <dbReference type="ARBA" id="ARBA00001933"/>
    </source>
</evidence>
<accession>A0A5N6MGG9</accession>
<evidence type="ECO:0000256" key="8">
    <source>
        <dbReference type="RuleBase" id="RU004506"/>
    </source>
</evidence>
<dbReference type="Gene3D" id="3.40.640.10">
    <property type="entry name" value="Type I PLP-dependent aspartate aminotransferase-like (Major domain)"/>
    <property type="match status" value="1"/>
</dbReference>
<evidence type="ECO:0000259" key="9">
    <source>
        <dbReference type="Pfam" id="PF00266"/>
    </source>
</evidence>
<dbReference type="CDD" id="cd06453">
    <property type="entry name" value="SufS_like"/>
    <property type="match status" value="1"/>
</dbReference>
<dbReference type="NCBIfam" id="TIGR01979">
    <property type="entry name" value="sufS"/>
    <property type="match status" value="1"/>
</dbReference>